<evidence type="ECO:0000256" key="1">
    <source>
        <dbReference type="ARBA" id="ARBA00009063"/>
    </source>
</evidence>
<evidence type="ECO:0000256" key="3">
    <source>
        <dbReference type="SAM" id="MobiDB-lite"/>
    </source>
</evidence>
<comment type="caution">
    <text evidence="5">The sequence shown here is derived from an EMBL/GenBank/DDBJ whole genome shotgun (WGS) entry which is preliminary data.</text>
</comment>
<dbReference type="InterPro" id="IPR000727">
    <property type="entry name" value="T_SNARE_dom"/>
</dbReference>
<dbReference type="SMART" id="SM00503">
    <property type="entry name" value="SynN"/>
    <property type="match status" value="1"/>
</dbReference>
<dbReference type="Gene3D" id="1.20.58.70">
    <property type="match status" value="1"/>
</dbReference>
<dbReference type="GO" id="GO:0006887">
    <property type="term" value="P:exocytosis"/>
    <property type="evidence" value="ECO:0007669"/>
    <property type="project" value="TreeGrafter"/>
</dbReference>
<comment type="similarity">
    <text evidence="1">Belongs to the syntaxin family.</text>
</comment>
<accession>A0AA88WT03</accession>
<dbReference type="Gene3D" id="1.20.5.110">
    <property type="match status" value="1"/>
</dbReference>
<proteinExistence type="inferred from homology"/>
<protein>
    <recommendedName>
        <fullName evidence="4">t-SNARE coiled-coil homology domain-containing protein</fullName>
    </recommendedName>
</protein>
<dbReference type="CDD" id="cd00179">
    <property type="entry name" value="SynN"/>
    <property type="match status" value="1"/>
</dbReference>
<evidence type="ECO:0000313" key="6">
    <source>
        <dbReference type="Proteomes" id="UP001188597"/>
    </source>
</evidence>
<keyword evidence="2" id="KW-0813">Transport</keyword>
<reference evidence="5" key="1">
    <citation type="submission" date="2022-12" db="EMBL/GenBank/DDBJ databases">
        <title>Draft genome assemblies for two species of Escallonia (Escalloniales).</title>
        <authorList>
            <person name="Chanderbali A."/>
            <person name="Dervinis C."/>
            <person name="Anghel I."/>
            <person name="Soltis D."/>
            <person name="Soltis P."/>
            <person name="Zapata F."/>
        </authorList>
    </citation>
    <scope>NUCLEOTIDE SEQUENCE</scope>
    <source>
        <strain evidence="5">UCBG64.0493</strain>
        <tissue evidence="5">Leaf</tissue>
    </source>
</reference>
<dbReference type="GO" id="GO:0012505">
    <property type="term" value="C:endomembrane system"/>
    <property type="evidence" value="ECO:0007669"/>
    <property type="project" value="TreeGrafter"/>
</dbReference>
<dbReference type="GO" id="GO:0000149">
    <property type="term" value="F:SNARE binding"/>
    <property type="evidence" value="ECO:0007669"/>
    <property type="project" value="TreeGrafter"/>
</dbReference>
<dbReference type="SUPFAM" id="SSF47661">
    <property type="entry name" value="t-snare proteins"/>
    <property type="match status" value="1"/>
</dbReference>
<keyword evidence="2" id="KW-0653">Protein transport</keyword>
<keyword evidence="6" id="KW-1185">Reference proteome</keyword>
<dbReference type="PANTHER" id="PTHR19957">
    <property type="entry name" value="SYNTAXIN"/>
    <property type="match status" value="1"/>
</dbReference>
<dbReference type="InterPro" id="IPR045242">
    <property type="entry name" value="Syntaxin"/>
</dbReference>
<dbReference type="InterPro" id="IPR010989">
    <property type="entry name" value="SNARE"/>
</dbReference>
<dbReference type="PANTHER" id="PTHR19957:SF91">
    <property type="entry name" value="SYNTAXIN-112"/>
    <property type="match status" value="1"/>
</dbReference>
<dbReference type="GO" id="GO:0005484">
    <property type="term" value="F:SNAP receptor activity"/>
    <property type="evidence" value="ECO:0007669"/>
    <property type="project" value="TreeGrafter"/>
</dbReference>
<dbReference type="CDD" id="cd15848">
    <property type="entry name" value="SNARE_syntaxin1-like"/>
    <property type="match status" value="1"/>
</dbReference>
<dbReference type="SMART" id="SM00397">
    <property type="entry name" value="t_SNARE"/>
    <property type="match status" value="1"/>
</dbReference>
<dbReference type="GO" id="GO:0006906">
    <property type="term" value="P:vesicle fusion"/>
    <property type="evidence" value="ECO:0007669"/>
    <property type="project" value="TreeGrafter"/>
</dbReference>
<dbReference type="PROSITE" id="PS50192">
    <property type="entry name" value="T_SNARE"/>
    <property type="match status" value="1"/>
</dbReference>
<organism evidence="5 6">
    <name type="scientific">Escallonia herrerae</name>
    <dbReference type="NCBI Taxonomy" id="1293975"/>
    <lineage>
        <taxon>Eukaryota</taxon>
        <taxon>Viridiplantae</taxon>
        <taxon>Streptophyta</taxon>
        <taxon>Embryophyta</taxon>
        <taxon>Tracheophyta</taxon>
        <taxon>Spermatophyta</taxon>
        <taxon>Magnoliopsida</taxon>
        <taxon>eudicotyledons</taxon>
        <taxon>Gunneridae</taxon>
        <taxon>Pentapetalae</taxon>
        <taxon>asterids</taxon>
        <taxon>campanulids</taxon>
        <taxon>Escalloniales</taxon>
        <taxon>Escalloniaceae</taxon>
        <taxon>Escallonia</taxon>
    </lineage>
</organism>
<evidence type="ECO:0000313" key="5">
    <source>
        <dbReference type="EMBL" id="KAK3027005.1"/>
    </source>
</evidence>
<dbReference type="FunFam" id="1.20.58.70:FF:000003">
    <property type="entry name" value="Qa-SNARE, Sso1/Syntaxin1-type, SYP12A-group"/>
    <property type="match status" value="1"/>
</dbReference>
<dbReference type="GO" id="GO:0048278">
    <property type="term" value="P:vesicle docking"/>
    <property type="evidence" value="ECO:0007669"/>
    <property type="project" value="TreeGrafter"/>
</dbReference>
<evidence type="ECO:0000259" key="4">
    <source>
        <dbReference type="PROSITE" id="PS50192"/>
    </source>
</evidence>
<dbReference type="GO" id="GO:0006886">
    <property type="term" value="P:intracellular protein transport"/>
    <property type="evidence" value="ECO:0007669"/>
    <property type="project" value="TreeGrafter"/>
</dbReference>
<dbReference type="AlphaFoldDB" id="A0AA88WT03"/>
<dbReference type="InterPro" id="IPR006011">
    <property type="entry name" value="Syntaxin_N"/>
</dbReference>
<dbReference type="Pfam" id="PF00804">
    <property type="entry name" value="Syntaxin"/>
    <property type="match status" value="1"/>
</dbReference>
<feature type="region of interest" description="Disordered" evidence="3">
    <location>
        <begin position="1"/>
        <end position="20"/>
    </location>
</feature>
<evidence type="ECO:0000256" key="2">
    <source>
        <dbReference type="ARBA" id="ARBA00022927"/>
    </source>
</evidence>
<dbReference type="Proteomes" id="UP001188597">
    <property type="component" value="Unassembled WGS sequence"/>
</dbReference>
<gene>
    <name evidence="5" type="ORF">RJ639_041766</name>
</gene>
<sequence length="349" mass="39227">MKDLEAGPDMEMGQLDPTDERNLSEFFEQVTATKADMEEITNLLLDLQDLSEETRSTCSAKVLKGLRDRINSDMVTVLRKAKIIKTRLESLDGSNLANRSLSLAYKEGSPIDRTRMSVTNGLRMKLKDMMNDFQALREKTLAEHKEGLKRRYYAATGEEPSEEVIEKMVSESGQVGIFDGKTDLVMENHERLEAVKEIQRSLIELHGVFLDMAVLVETQHEQINDIQQNVVNAGAYIGGGTKELNRAKEKKKRNWACWIGAMVLLLQKIDVKKKNCIKSDVYEIILGIDASPVSREFTGSGVNILGSVRLVFKNDGDDAVMSRFTNLKFAQLRTKSVSGNEQNFNDSLV</sequence>
<feature type="domain" description="T-SNARE coiled-coil homology" evidence="4">
    <location>
        <begin position="185"/>
        <end position="247"/>
    </location>
</feature>
<dbReference type="GO" id="GO:0031201">
    <property type="term" value="C:SNARE complex"/>
    <property type="evidence" value="ECO:0007669"/>
    <property type="project" value="TreeGrafter"/>
</dbReference>
<name>A0AA88WT03_9ASTE</name>
<dbReference type="GO" id="GO:0005886">
    <property type="term" value="C:plasma membrane"/>
    <property type="evidence" value="ECO:0007669"/>
    <property type="project" value="TreeGrafter"/>
</dbReference>
<dbReference type="EMBL" id="JAVXUP010000477">
    <property type="protein sequence ID" value="KAK3027005.1"/>
    <property type="molecule type" value="Genomic_DNA"/>
</dbReference>